<dbReference type="PANTHER" id="PTHR32063:SF4">
    <property type="entry name" value="SLR6043 PROTEIN"/>
    <property type="match status" value="1"/>
</dbReference>
<reference evidence="2 3" key="1">
    <citation type="submission" date="2023-07" db="EMBL/GenBank/DDBJ databases">
        <title>Sorghum-associated microbial communities from plants grown in Nebraska, USA.</title>
        <authorList>
            <person name="Schachtman D."/>
        </authorList>
    </citation>
    <scope>NUCLEOTIDE SEQUENCE [LARGE SCALE GENOMIC DNA]</scope>
    <source>
        <strain evidence="2 3">BE167</strain>
    </source>
</reference>
<feature type="transmembrane region" description="Helical" evidence="1">
    <location>
        <begin position="471"/>
        <end position="498"/>
    </location>
</feature>
<dbReference type="Gene3D" id="3.30.70.1430">
    <property type="entry name" value="Multidrug efflux transporter AcrB pore domain"/>
    <property type="match status" value="2"/>
</dbReference>
<feature type="transmembrane region" description="Helical" evidence="1">
    <location>
        <begin position="964"/>
        <end position="981"/>
    </location>
</feature>
<feature type="transmembrane region" description="Helical" evidence="1">
    <location>
        <begin position="362"/>
        <end position="382"/>
    </location>
</feature>
<protein>
    <submittedName>
        <fullName evidence="2">Cu/Ag efflux pump CusA</fullName>
    </submittedName>
</protein>
<feature type="transmembrane region" description="Helical" evidence="1">
    <location>
        <begin position="860"/>
        <end position="880"/>
    </location>
</feature>
<keyword evidence="1" id="KW-0812">Transmembrane</keyword>
<dbReference type="InterPro" id="IPR027463">
    <property type="entry name" value="AcrB_DN_DC_subdom"/>
</dbReference>
<feature type="transmembrane region" description="Helical" evidence="1">
    <location>
        <begin position="911"/>
        <end position="927"/>
    </location>
</feature>
<feature type="transmembrane region" description="Helical" evidence="1">
    <location>
        <begin position="530"/>
        <end position="551"/>
    </location>
</feature>
<gene>
    <name evidence="2" type="ORF">J2X01_000154</name>
</gene>
<dbReference type="Gene3D" id="3.30.70.1320">
    <property type="entry name" value="Multidrug efflux transporter AcrB pore domain like"/>
    <property type="match status" value="1"/>
</dbReference>
<accession>A0ABU1U6U4</accession>
<feature type="transmembrane region" description="Helical" evidence="1">
    <location>
        <begin position="887"/>
        <end position="905"/>
    </location>
</feature>
<comment type="caution">
    <text evidence="2">The sequence shown here is derived from an EMBL/GenBank/DDBJ whole genome shotgun (WGS) entry which is preliminary data.</text>
</comment>
<dbReference type="PANTHER" id="PTHR32063">
    <property type="match status" value="1"/>
</dbReference>
<feature type="transmembrane region" description="Helical" evidence="1">
    <location>
        <begin position="439"/>
        <end position="459"/>
    </location>
</feature>
<dbReference type="Gene3D" id="1.20.1640.10">
    <property type="entry name" value="Multidrug efflux transporter AcrB transmembrane domain"/>
    <property type="match status" value="2"/>
</dbReference>
<dbReference type="Gene3D" id="3.30.70.1440">
    <property type="entry name" value="Multidrug efflux transporter AcrB pore domain"/>
    <property type="match status" value="1"/>
</dbReference>
<dbReference type="RefSeq" id="WP_310049628.1">
    <property type="nucleotide sequence ID" value="NZ_JAVDVQ010000001.1"/>
</dbReference>
<sequence>MQFRILVLALAAGIVAFGIINVPRIAVDTMPEFAPAQVEIQTEALGLSAVEVEQLITSPMEADLLNGVAWLDEIRSKSVPGLSSIELVFAPGTDLLRARQLVAERMTQAVALPNVSAPPLIMQPMSSTSRVLMVKMNSKQLSGIEMSVLARWKIKPRLIGIPGVANVSIWGQREQQLQVEVTPTQLRDKGITLEQVIKTTGNAVWVSPLSFLEASTPGTGGFVESPSQRLGIQHVLPIRTPADLSKVSVEDSSPAMLLGDIAQVREDHQPLIGDAVVGQDAGLMLVIEKFPSTSAVEVTEAIEAALKDMEPGLSGVQLDTTVFRPATAVQDSVTGLGLALLISLLIAVGLFWLLFRSWRVAVIALAAIATTVTTAAVVLYAQDATLNLAVLVGMILGMSVIVGDIVDDVQAQRRRPLVTEATETEATLRSRIVSVVRSVRTPIFLASLIMVLVLIPTLFVPGVGGSFFTPLFWSLVLALVIGLLVGLSVTPVLVQLLLPRDAAPRKEPPAAGRARANYERALDGARSRRTLTLVAVAVVGVLGLAAGSQLVGNRPVVPTLPDRTLLVQWDSMAGTSNDEVRRIASRASDELKALPGVTGVGGHIGRAITSDQVVGNSAAELWVSIDPGANFSETEQAVRDVVQGYPGITHNVVNYSEQKIGDMHSSLEPGFGVRVYGTEMPVLREKAEEIRKALENINGVKNPTINAAAMTPIVEVEVNLEAAQKFGIKPGDARRAAATLMQGVVVGNLFEEQKVFEVVVRGAVDVRDDLTSIRELLIDTPSGGHVQLGQIAVIRMVPNEVVVMHDDTSRRIDILADVSGRPLADVQRDIEATIKQIQFPLEYHAEIPAKYGQLQAADTLVLWIAAAALLGVFLLLQTAVRSWKLALANFLALPAALAGAAVAAWIGAATISWIAMTAFAAVLAIAARNTTVLSGRIDELWRTQPKSLRGEIIMVAARDRVAPVLKAALITALVLVPPAVFGGTVGQAVIAPMLLIIAGGLVTTTLVALLVLPLLALWFGPRTAPEEWSEVYEAEVPVQPDTQEKVEVK</sequence>
<dbReference type="SUPFAM" id="SSF82714">
    <property type="entry name" value="Multidrug efflux transporter AcrB TolC docking domain, DN and DC subdomains"/>
    <property type="match status" value="1"/>
</dbReference>
<dbReference type="Proteomes" id="UP001252243">
    <property type="component" value="Unassembled WGS sequence"/>
</dbReference>
<proteinExistence type="predicted"/>
<feature type="transmembrane region" description="Helical" evidence="1">
    <location>
        <begin position="993"/>
        <end position="1019"/>
    </location>
</feature>
<feature type="transmembrane region" description="Helical" evidence="1">
    <location>
        <begin position="333"/>
        <end position="355"/>
    </location>
</feature>
<dbReference type="InterPro" id="IPR001036">
    <property type="entry name" value="Acrflvin-R"/>
</dbReference>
<dbReference type="Gene3D" id="3.30.2090.10">
    <property type="entry name" value="Multidrug efflux transporter AcrB TolC docking domain, DN and DC subdomains"/>
    <property type="match status" value="2"/>
</dbReference>
<feature type="transmembrane region" description="Helical" evidence="1">
    <location>
        <begin position="388"/>
        <end position="406"/>
    </location>
</feature>
<name>A0ABU1U6U4_9MICC</name>
<evidence type="ECO:0000313" key="2">
    <source>
        <dbReference type="EMBL" id="MDR7080885.1"/>
    </source>
</evidence>
<evidence type="ECO:0000313" key="3">
    <source>
        <dbReference type="Proteomes" id="UP001252243"/>
    </source>
</evidence>
<dbReference type="EMBL" id="JAVDVQ010000001">
    <property type="protein sequence ID" value="MDR7080885.1"/>
    <property type="molecule type" value="Genomic_DNA"/>
</dbReference>
<keyword evidence="1" id="KW-0472">Membrane</keyword>
<keyword evidence="3" id="KW-1185">Reference proteome</keyword>
<organism evidence="2 3">
    <name type="scientific">Arthrobacter ginsengisoli</name>
    <dbReference type="NCBI Taxonomy" id="1356565"/>
    <lineage>
        <taxon>Bacteria</taxon>
        <taxon>Bacillati</taxon>
        <taxon>Actinomycetota</taxon>
        <taxon>Actinomycetes</taxon>
        <taxon>Micrococcales</taxon>
        <taxon>Micrococcaceae</taxon>
        <taxon>Arthrobacter</taxon>
    </lineage>
</organism>
<dbReference type="Pfam" id="PF00873">
    <property type="entry name" value="ACR_tran"/>
    <property type="match status" value="1"/>
</dbReference>
<evidence type="ECO:0000256" key="1">
    <source>
        <dbReference type="SAM" id="Phobius"/>
    </source>
</evidence>
<dbReference type="SUPFAM" id="SSF82866">
    <property type="entry name" value="Multidrug efflux transporter AcrB transmembrane domain"/>
    <property type="match status" value="2"/>
</dbReference>
<keyword evidence="1" id="KW-1133">Transmembrane helix</keyword>
<dbReference type="SUPFAM" id="SSF82693">
    <property type="entry name" value="Multidrug efflux transporter AcrB pore domain, PN1, PN2, PC1 and PC2 subdomains"/>
    <property type="match status" value="2"/>
</dbReference>
<dbReference type="PRINTS" id="PR00702">
    <property type="entry name" value="ACRIFLAVINRP"/>
</dbReference>